<keyword evidence="2" id="KW-0812">Transmembrane</keyword>
<keyword evidence="4" id="KW-1185">Reference proteome</keyword>
<keyword evidence="2" id="KW-0472">Membrane</keyword>
<accession>A0ABQ8S1I5</accession>
<evidence type="ECO:0000313" key="3">
    <source>
        <dbReference type="EMBL" id="KAJ4427842.1"/>
    </source>
</evidence>
<evidence type="ECO:0000313" key="4">
    <source>
        <dbReference type="Proteomes" id="UP001148838"/>
    </source>
</evidence>
<gene>
    <name evidence="3" type="ORF">ANN_25621</name>
</gene>
<evidence type="ECO:0000256" key="2">
    <source>
        <dbReference type="SAM" id="Phobius"/>
    </source>
</evidence>
<comment type="caution">
    <text evidence="3">The sequence shown here is derived from an EMBL/GenBank/DDBJ whole genome shotgun (WGS) entry which is preliminary data.</text>
</comment>
<dbReference type="EMBL" id="JAJSOF020000038">
    <property type="protein sequence ID" value="KAJ4427842.1"/>
    <property type="molecule type" value="Genomic_DNA"/>
</dbReference>
<name>A0ABQ8S1I5_PERAM</name>
<keyword evidence="2" id="KW-1133">Transmembrane helix</keyword>
<dbReference type="Proteomes" id="UP001148838">
    <property type="component" value="Unassembled WGS sequence"/>
</dbReference>
<feature type="region of interest" description="Disordered" evidence="1">
    <location>
        <begin position="271"/>
        <end position="296"/>
    </location>
</feature>
<evidence type="ECO:0000256" key="1">
    <source>
        <dbReference type="SAM" id="MobiDB-lite"/>
    </source>
</evidence>
<organism evidence="3 4">
    <name type="scientific">Periplaneta americana</name>
    <name type="common">American cockroach</name>
    <name type="synonym">Blatta americana</name>
    <dbReference type="NCBI Taxonomy" id="6978"/>
    <lineage>
        <taxon>Eukaryota</taxon>
        <taxon>Metazoa</taxon>
        <taxon>Ecdysozoa</taxon>
        <taxon>Arthropoda</taxon>
        <taxon>Hexapoda</taxon>
        <taxon>Insecta</taxon>
        <taxon>Pterygota</taxon>
        <taxon>Neoptera</taxon>
        <taxon>Polyneoptera</taxon>
        <taxon>Dictyoptera</taxon>
        <taxon>Blattodea</taxon>
        <taxon>Blattoidea</taxon>
        <taxon>Blattidae</taxon>
        <taxon>Blattinae</taxon>
        <taxon>Periplaneta</taxon>
    </lineage>
</organism>
<feature type="transmembrane region" description="Helical" evidence="2">
    <location>
        <begin position="170"/>
        <end position="189"/>
    </location>
</feature>
<sequence>MGESRNTYTVLVGRPEGKRPLGRRRRRRWEDNIKNGFEGEIVRNGNIKTVNLSFEKVRKFKYLGATVTNINGTRDEIKRRINIRLRWAGHVARTGNTRNAYRMFVWRTDGKRPSGRPRLRWEDNIKMDLREVGYDGRDWINLAEDRDRWRAYVRAAMNLKAISTTLTMKAFVMFFVAMSVVAAVCLAMPSPGEPKVEEFSESLRGFHWCSQTVLARARRSPMPGDKDKPRAHVGAKINEESGVGVKAQVNGRGTLYESDDGRSRVNVEGQWSKVLDGPQRGKPQHKAGISWEWDSD</sequence>
<protein>
    <submittedName>
        <fullName evidence="3">Uncharacterized protein</fullName>
    </submittedName>
</protein>
<reference evidence="3 4" key="1">
    <citation type="journal article" date="2022" name="Allergy">
        <title>Genome assembly and annotation of Periplaneta americana reveal a comprehensive cockroach allergen profile.</title>
        <authorList>
            <person name="Wang L."/>
            <person name="Xiong Q."/>
            <person name="Saelim N."/>
            <person name="Wang L."/>
            <person name="Nong W."/>
            <person name="Wan A.T."/>
            <person name="Shi M."/>
            <person name="Liu X."/>
            <person name="Cao Q."/>
            <person name="Hui J.H.L."/>
            <person name="Sookrung N."/>
            <person name="Leung T.F."/>
            <person name="Tungtrongchitr A."/>
            <person name="Tsui S.K.W."/>
        </authorList>
    </citation>
    <scope>NUCLEOTIDE SEQUENCE [LARGE SCALE GENOMIC DNA]</scope>
    <source>
        <strain evidence="3">PWHHKU_190912</strain>
    </source>
</reference>
<proteinExistence type="predicted"/>